<dbReference type="AlphaFoldDB" id="A0A226DWL7"/>
<evidence type="ECO:0000256" key="1">
    <source>
        <dbReference type="SAM" id="Phobius"/>
    </source>
</evidence>
<evidence type="ECO:0000256" key="2">
    <source>
        <dbReference type="SAM" id="SignalP"/>
    </source>
</evidence>
<evidence type="ECO:0000313" key="4">
    <source>
        <dbReference type="Proteomes" id="UP000198287"/>
    </source>
</evidence>
<feature type="chain" id="PRO_5012307892" evidence="2">
    <location>
        <begin position="26"/>
        <end position="643"/>
    </location>
</feature>
<comment type="caution">
    <text evidence="3">The sequence shown here is derived from an EMBL/GenBank/DDBJ whole genome shotgun (WGS) entry which is preliminary data.</text>
</comment>
<keyword evidence="1" id="KW-1133">Transmembrane helix</keyword>
<keyword evidence="4" id="KW-1185">Reference proteome</keyword>
<dbReference type="EMBL" id="LNIX01000011">
    <property type="protein sequence ID" value="OXA49091.1"/>
    <property type="molecule type" value="Genomic_DNA"/>
</dbReference>
<proteinExistence type="predicted"/>
<feature type="signal peptide" evidence="2">
    <location>
        <begin position="1"/>
        <end position="25"/>
    </location>
</feature>
<feature type="transmembrane region" description="Helical" evidence="1">
    <location>
        <begin position="520"/>
        <end position="544"/>
    </location>
</feature>
<feature type="transmembrane region" description="Helical" evidence="1">
    <location>
        <begin position="388"/>
        <end position="412"/>
    </location>
</feature>
<protein>
    <submittedName>
        <fullName evidence="3">Uncharacterized protein</fullName>
    </submittedName>
</protein>
<gene>
    <name evidence="3" type="ORF">Fcan01_16810</name>
</gene>
<organism evidence="3 4">
    <name type="scientific">Folsomia candida</name>
    <name type="common">Springtail</name>
    <dbReference type="NCBI Taxonomy" id="158441"/>
    <lineage>
        <taxon>Eukaryota</taxon>
        <taxon>Metazoa</taxon>
        <taxon>Ecdysozoa</taxon>
        <taxon>Arthropoda</taxon>
        <taxon>Hexapoda</taxon>
        <taxon>Collembola</taxon>
        <taxon>Entomobryomorpha</taxon>
        <taxon>Isotomoidea</taxon>
        <taxon>Isotomidae</taxon>
        <taxon>Proisotominae</taxon>
        <taxon>Folsomia</taxon>
    </lineage>
</organism>
<name>A0A226DWL7_FOLCA</name>
<keyword evidence="2" id="KW-0732">Signal</keyword>
<feature type="transmembrane region" description="Helical" evidence="1">
    <location>
        <begin position="556"/>
        <end position="575"/>
    </location>
</feature>
<sequence length="643" mass="72617">MCTKFLHLNAFTVIFLCIGVGYSMAQRISIRVKKTSKPQIYTLAGCIFDLPKSESGHVYKIGTNRNCVNIYLQENCTGEFIRYQEAPPSMVIRFASKWEDDISLDDEMVAVSSIGPCFDKCDPRNWVGMRRDVPAKGTLFNGAAYTTGPKRNFELSGKECKTFTPNILTWESIRISGTSASTCVELHESPTCSGGNSFQLRPGYPYLSDLNKWGFSGGRKTAIFLKSVSLCGNGCPELELATETRVPNTKPPTTTGATNLTMTATNTKEASSNFEHAEGSPVWVDMLTVFVVLFAFGLGGVYFIRRYRKKLNRPAFGILEGMQRFTMLTEYLYPPYITWDRVKWKPKRTPAVKLGPWWALSILTIFTTSHFLLVGLHELTTYQKEISFRQVLLLVIYLCLSALSITCIVTCVHEVDEICFMLGNIGTIIHDEKDTTRGLGLILNFMIPAPLTIAFLAATIPILLDDIDPTLAQQQTSAWHDKTSNLTLDLETTHRNIAKFRKCFRKYQELQILNVVLNQVLYLILPVALQVGICVYSVFGYLLIKWIWSVPLPLSFIAVTVMLVTTVSTHVLFPVSTNLTLGSEKFLNFWKLQQMSAYRRKLLKSCRSLKIRVGPFYSIEKESRARQRQNIADDAKQECDRCF</sequence>
<keyword evidence="1" id="KW-0472">Membrane</keyword>
<dbReference type="Proteomes" id="UP000198287">
    <property type="component" value="Unassembled WGS sequence"/>
</dbReference>
<feature type="transmembrane region" description="Helical" evidence="1">
    <location>
        <begin position="441"/>
        <end position="464"/>
    </location>
</feature>
<feature type="transmembrane region" description="Helical" evidence="1">
    <location>
        <begin position="282"/>
        <end position="304"/>
    </location>
</feature>
<evidence type="ECO:0000313" key="3">
    <source>
        <dbReference type="EMBL" id="OXA49091.1"/>
    </source>
</evidence>
<reference evidence="3 4" key="1">
    <citation type="submission" date="2015-12" db="EMBL/GenBank/DDBJ databases">
        <title>The genome of Folsomia candida.</title>
        <authorList>
            <person name="Faddeeva A."/>
            <person name="Derks M.F."/>
            <person name="Anvar Y."/>
            <person name="Smit S."/>
            <person name="Van Straalen N."/>
            <person name="Roelofs D."/>
        </authorList>
    </citation>
    <scope>NUCLEOTIDE SEQUENCE [LARGE SCALE GENOMIC DNA]</scope>
    <source>
        <strain evidence="3 4">VU population</strain>
        <tissue evidence="3">Whole body</tissue>
    </source>
</reference>
<keyword evidence="1" id="KW-0812">Transmembrane</keyword>
<feature type="transmembrane region" description="Helical" evidence="1">
    <location>
        <begin position="357"/>
        <end position="376"/>
    </location>
</feature>
<accession>A0A226DWL7</accession>